<proteinExistence type="inferred from homology"/>
<evidence type="ECO:0000256" key="7">
    <source>
        <dbReference type="ARBA" id="ARBA00022840"/>
    </source>
</evidence>
<dbReference type="PANTHER" id="PTHR43311:SF2">
    <property type="entry name" value="GLUTAMATE--TRNA LIGASE, MITOCHONDRIAL-RELATED"/>
    <property type="match status" value="1"/>
</dbReference>
<feature type="binding site" evidence="10">
    <location>
        <position position="99"/>
    </location>
    <ligand>
        <name>Zn(2+)</name>
        <dbReference type="ChEBI" id="CHEBI:29105"/>
    </ligand>
</feature>
<keyword evidence="7 10" id="KW-0067">ATP-binding</keyword>
<dbReference type="GO" id="GO:0006424">
    <property type="term" value="P:glutamyl-tRNA aminoacylation"/>
    <property type="evidence" value="ECO:0007669"/>
    <property type="project" value="UniProtKB-UniRule"/>
</dbReference>
<keyword evidence="5 10" id="KW-0436">Ligase</keyword>
<comment type="subcellular location">
    <subcellularLocation>
        <location evidence="1 10">Cytoplasm</location>
    </subcellularLocation>
</comment>
<dbReference type="Pfam" id="PF19269">
    <property type="entry name" value="Anticodon_2"/>
    <property type="match status" value="1"/>
</dbReference>
<dbReference type="SUPFAM" id="SSF52374">
    <property type="entry name" value="Nucleotidylyl transferase"/>
    <property type="match status" value="1"/>
</dbReference>
<organism evidence="13 14">
    <name type="scientific">Candidatus Schekmanbacteria bacterium RBG_16_38_11</name>
    <dbReference type="NCBI Taxonomy" id="1817880"/>
    <lineage>
        <taxon>Bacteria</taxon>
        <taxon>Candidatus Schekmaniibacteriota</taxon>
    </lineage>
</organism>
<comment type="similarity">
    <text evidence="2 10">Belongs to the class-I aminoacyl-tRNA synthetase family. Glutamate--tRNA ligase type 1 subfamily.</text>
</comment>
<dbReference type="InterPro" id="IPR001412">
    <property type="entry name" value="aa-tRNA-synth_I_CS"/>
</dbReference>
<dbReference type="GO" id="GO:0005829">
    <property type="term" value="C:cytosol"/>
    <property type="evidence" value="ECO:0007669"/>
    <property type="project" value="TreeGrafter"/>
</dbReference>
<sequence>MEKVRVRFAPSPTGYLHIGGARAALFNWLFAKHNNGTFILRIEDTDIERSTEDSVNSILDAMKWLGMNLDEGPYFQSERLHIYKEAVNKLLEEGKAYRCYCTQEELRKMREDAAKARVIPKYNGKCRELGIKHTDKPYVVRFAAPQQGVTVVEDLIRGKVSFDNSQLDDLVILRPNGMPTYNLVVVVDDAEMKINYVIRGDDHLANTPKQILLYEALGYELPHFAHLPMILGQDKTRLSKRHCATSVMAYKDMGYLPQALVNYLVRLGWSYGDQEIFTMDELIKNFSLDNVGKAAAVFNPDKLLWLNSYYLREMDEHAILDELYPFLENESYGKDDLNDKEKLLKIIKALKERSKTFKEMAETAYYYFTDEIKYDEKAVKKWLSQESYPVIEALIAELETLPAFDVSGLEKVFVKIAETKGLKMIQVAQPVRVSLTGGTVSPGIFEVMEILGKKQVLRRLKSVKGFIIK</sequence>
<dbReference type="PROSITE" id="PS00178">
    <property type="entry name" value="AA_TRNA_LIGASE_I"/>
    <property type="match status" value="1"/>
</dbReference>
<comment type="caution">
    <text evidence="13">The sequence shown here is derived from an EMBL/GenBank/DDBJ whole genome shotgun (WGS) entry which is preliminary data.</text>
</comment>
<dbReference type="InterPro" id="IPR008925">
    <property type="entry name" value="aa_tRNA-synth_I_cd-bd_sf"/>
</dbReference>
<dbReference type="EC" id="6.1.1.17" evidence="10"/>
<evidence type="ECO:0000256" key="2">
    <source>
        <dbReference type="ARBA" id="ARBA00007894"/>
    </source>
</evidence>
<feature type="short sequence motif" description="'KMSKS' region" evidence="10">
    <location>
        <begin position="237"/>
        <end position="241"/>
    </location>
</feature>
<dbReference type="InterPro" id="IPR033910">
    <property type="entry name" value="GluRS_core"/>
</dbReference>
<keyword evidence="4 10" id="KW-0963">Cytoplasm</keyword>
<dbReference type="NCBIfam" id="TIGR00464">
    <property type="entry name" value="gltX_bact"/>
    <property type="match status" value="1"/>
</dbReference>
<dbReference type="EMBL" id="MGDF01000017">
    <property type="protein sequence ID" value="OGL47123.1"/>
    <property type="molecule type" value="Genomic_DNA"/>
</dbReference>
<reference evidence="13 14" key="1">
    <citation type="journal article" date="2016" name="Nat. Commun.">
        <title>Thousands of microbial genomes shed light on interconnected biogeochemical processes in an aquifer system.</title>
        <authorList>
            <person name="Anantharaman K."/>
            <person name="Brown C.T."/>
            <person name="Hug L.A."/>
            <person name="Sharon I."/>
            <person name="Castelle C.J."/>
            <person name="Probst A.J."/>
            <person name="Thomas B.C."/>
            <person name="Singh A."/>
            <person name="Wilkins M.J."/>
            <person name="Karaoz U."/>
            <person name="Brodie E.L."/>
            <person name="Williams K.H."/>
            <person name="Hubbard S.S."/>
            <person name="Banfield J.F."/>
        </authorList>
    </citation>
    <scope>NUCLEOTIDE SEQUENCE [LARGE SCALE GENOMIC DNA]</scope>
</reference>
<keyword evidence="8 10" id="KW-0648">Protein biosynthesis</keyword>
<evidence type="ECO:0000259" key="11">
    <source>
        <dbReference type="Pfam" id="PF00749"/>
    </source>
</evidence>
<feature type="short sequence motif" description="'HIGH' region" evidence="10">
    <location>
        <begin position="10"/>
        <end position="20"/>
    </location>
</feature>
<feature type="binding site" evidence="10">
    <location>
        <position position="126"/>
    </location>
    <ligand>
        <name>Zn(2+)</name>
        <dbReference type="ChEBI" id="CHEBI:29105"/>
    </ligand>
</feature>
<keyword evidence="9 10" id="KW-0030">Aminoacyl-tRNA synthetase</keyword>
<evidence type="ECO:0000256" key="1">
    <source>
        <dbReference type="ARBA" id="ARBA00004496"/>
    </source>
</evidence>
<feature type="domain" description="Aminoacyl-tRNA synthetase class I anticodon-binding" evidence="12">
    <location>
        <begin position="320"/>
        <end position="462"/>
    </location>
</feature>
<evidence type="ECO:0000256" key="4">
    <source>
        <dbReference type="ARBA" id="ARBA00022490"/>
    </source>
</evidence>
<dbReference type="InterPro" id="IPR020058">
    <property type="entry name" value="Glu/Gln-tRNA-synth_Ib_cat-dom"/>
</dbReference>
<dbReference type="InterPro" id="IPR000924">
    <property type="entry name" value="Glu/Gln-tRNA-synth"/>
</dbReference>
<comment type="function">
    <text evidence="10">Catalyzes the attachment of glutamate to tRNA(Glu) in a two-step reaction: glutamate is first activated by ATP to form Glu-AMP and then transferred to the acceptor end of tRNA(Glu).</text>
</comment>
<gene>
    <name evidence="10" type="primary">gltX</name>
    <name evidence="13" type="ORF">A2149_06890</name>
</gene>
<evidence type="ECO:0000256" key="10">
    <source>
        <dbReference type="HAMAP-Rule" id="MF_00022"/>
    </source>
</evidence>
<accession>A0A1F7RZY3</accession>
<dbReference type="Gene3D" id="3.40.50.620">
    <property type="entry name" value="HUPs"/>
    <property type="match status" value="1"/>
</dbReference>
<dbReference type="PRINTS" id="PR00987">
    <property type="entry name" value="TRNASYNTHGLU"/>
</dbReference>
<dbReference type="InterPro" id="IPR014729">
    <property type="entry name" value="Rossmann-like_a/b/a_fold"/>
</dbReference>
<evidence type="ECO:0000313" key="13">
    <source>
        <dbReference type="EMBL" id="OGL47123.1"/>
    </source>
</evidence>
<feature type="binding site" evidence="10">
    <location>
        <position position="128"/>
    </location>
    <ligand>
        <name>Zn(2+)</name>
        <dbReference type="ChEBI" id="CHEBI:29105"/>
    </ligand>
</feature>
<evidence type="ECO:0000259" key="12">
    <source>
        <dbReference type="Pfam" id="PF19269"/>
    </source>
</evidence>
<comment type="cofactor">
    <cofactor evidence="10">
        <name>Zn(2+)</name>
        <dbReference type="ChEBI" id="CHEBI:29105"/>
    </cofactor>
    <text evidence="10">Binds 1 zinc ion per subunit.</text>
</comment>
<feature type="domain" description="Glutamyl/glutaminyl-tRNA synthetase class Ib catalytic" evidence="11">
    <location>
        <begin position="3"/>
        <end position="305"/>
    </location>
</feature>
<dbReference type="InterPro" id="IPR049940">
    <property type="entry name" value="GluQ/Sye"/>
</dbReference>
<feature type="binding site" evidence="10">
    <location>
        <position position="240"/>
    </location>
    <ligand>
        <name>ATP</name>
        <dbReference type="ChEBI" id="CHEBI:30616"/>
    </ligand>
</feature>
<dbReference type="AlphaFoldDB" id="A0A1F7RZY3"/>
<dbReference type="GO" id="GO:0008270">
    <property type="term" value="F:zinc ion binding"/>
    <property type="evidence" value="ECO:0007669"/>
    <property type="project" value="UniProtKB-UniRule"/>
</dbReference>
<evidence type="ECO:0000256" key="5">
    <source>
        <dbReference type="ARBA" id="ARBA00022598"/>
    </source>
</evidence>
<dbReference type="InterPro" id="IPR020751">
    <property type="entry name" value="aa-tRNA-synth_I_codon-bd_sub2"/>
</dbReference>
<dbReference type="GO" id="GO:0005524">
    <property type="term" value="F:ATP binding"/>
    <property type="evidence" value="ECO:0007669"/>
    <property type="project" value="UniProtKB-UniRule"/>
</dbReference>
<keyword evidence="10" id="KW-0862">Zinc</keyword>
<evidence type="ECO:0000256" key="3">
    <source>
        <dbReference type="ARBA" id="ARBA00011245"/>
    </source>
</evidence>
<dbReference type="Proteomes" id="UP000178435">
    <property type="component" value="Unassembled WGS sequence"/>
</dbReference>
<dbReference type="InterPro" id="IPR045462">
    <property type="entry name" value="aa-tRNA-synth_I_cd-bd"/>
</dbReference>
<dbReference type="GO" id="GO:0000049">
    <property type="term" value="F:tRNA binding"/>
    <property type="evidence" value="ECO:0007669"/>
    <property type="project" value="InterPro"/>
</dbReference>
<dbReference type="InterPro" id="IPR004527">
    <property type="entry name" value="Glu-tRNA-ligase_bac/mito"/>
</dbReference>
<evidence type="ECO:0000256" key="6">
    <source>
        <dbReference type="ARBA" id="ARBA00022741"/>
    </source>
</evidence>
<feature type="binding site" evidence="10">
    <location>
        <position position="101"/>
    </location>
    <ligand>
        <name>Zn(2+)</name>
        <dbReference type="ChEBI" id="CHEBI:29105"/>
    </ligand>
</feature>
<dbReference type="PANTHER" id="PTHR43311">
    <property type="entry name" value="GLUTAMATE--TRNA LIGASE"/>
    <property type="match status" value="1"/>
</dbReference>
<dbReference type="Gene3D" id="1.10.10.350">
    <property type="match status" value="1"/>
</dbReference>
<comment type="catalytic activity">
    <reaction evidence="10">
        <text>tRNA(Glu) + L-glutamate + ATP = L-glutamyl-tRNA(Glu) + AMP + diphosphate</text>
        <dbReference type="Rhea" id="RHEA:23540"/>
        <dbReference type="Rhea" id="RHEA-COMP:9663"/>
        <dbReference type="Rhea" id="RHEA-COMP:9680"/>
        <dbReference type="ChEBI" id="CHEBI:29985"/>
        <dbReference type="ChEBI" id="CHEBI:30616"/>
        <dbReference type="ChEBI" id="CHEBI:33019"/>
        <dbReference type="ChEBI" id="CHEBI:78442"/>
        <dbReference type="ChEBI" id="CHEBI:78520"/>
        <dbReference type="ChEBI" id="CHEBI:456215"/>
        <dbReference type="EC" id="6.1.1.17"/>
    </reaction>
</comment>
<dbReference type="FunFam" id="3.40.50.620:FF:000007">
    <property type="entry name" value="Glutamate--tRNA ligase"/>
    <property type="match status" value="1"/>
</dbReference>
<dbReference type="SUPFAM" id="SSF48163">
    <property type="entry name" value="An anticodon-binding domain of class I aminoacyl-tRNA synthetases"/>
    <property type="match status" value="1"/>
</dbReference>
<dbReference type="GO" id="GO:0004818">
    <property type="term" value="F:glutamate-tRNA ligase activity"/>
    <property type="evidence" value="ECO:0007669"/>
    <property type="project" value="UniProtKB-UniRule"/>
</dbReference>
<evidence type="ECO:0000313" key="14">
    <source>
        <dbReference type="Proteomes" id="UP000178435"/>
    </source>
</evidence>
<keyword evidence="10" id="KW-0479">Metal-binding</keyword>
<dbReference type="CDD" id="cd00808">
    <property type="entry name" value="GluRS_core"/>
    <property type="match status" value="1"/>
</dbReference>
<comment type="subunit">
    <text evidence="3 10">Monomer.</text>
</comment>
<evidence type="ECO:0000256" key="9">
    <source>
        <dbReference type="ARBA" id="ARBA00023146"/>
    </source>
</evidence>
<dbReference type="HAMAP" id="MF_00022">
    <property type="entry name" value="Glu_tRNA_synth_type1"/>
    <property type="match status" value="1"/>
</dbReference>
<name>A0A1F7RZY3_9BACT</name>
<evidence type="ECO:0000256" key="8">
    <source>
        <dbReference type="ARBA" id="ARBA00022917"/>
    </source>
</evidence>
<keyword evidence="6 10" id="KW-0547">Nucleotide-binding</keyword>
<protein>
    <recommendedName>
        <fullName evidence="10">Glutamate--tRNA ligase</fullName>
        <ecNumber evidence="10">6.1.1.17</ecNumber>
    </recommendedName>
    <alternativeName>
        <fullName evidence="10">Glutamyl-tRNA synthetase</fullName>
        <shortName evidence="10">GluRS</shortName>
    </alternativeName>
</protein>
<dbReference type="Pfam" id="PF00749">
    <property type="entry name" value="tRNA-synt_1c"/>
    <property type="match status" value="1"/>
</dbReference>